<dbReference type="Proteomes" id="UP000095286">
    <property type="component" value="Unplaced"/>
</dbReference>
<protein>
    <submittedName>
        <fullName evidence="2">Thioesterase/thiol ester dehydrase-isomerase</fullName>
    </submittedName>
</protein>
<sequence>MSIVADVVPQNSKDPVYDYFGLDTVSENVFKSRQLRLRMTANIAYGGQIFTHAIAAGEKTVPDNVCVHSCHSYFIKMGTGDTPIFYHVERIRDGKSFYSRLVKAIQNGEVIFTAQMSFHCNEESTLHHQEPMKDVPRPEDLENTHQAAERYLEAFDQGKIKFHSEYIHKSIKMTTMDRRHLFETRPTDPDAFFCIKKYLPPKSESVWVRSLYSLGDDSKNHRAMVAYISDATLSCSGYYGHITQGYKPSMVFSLDHTIYFHEKNFRADEWLLYESYSTKATSGRVLANGKFYTMDGVLVASTAQECLVRTSLKSKA</sequence>
<organism evidence="1 2">
    <name type="scientific">Rhabditophanes sp. KR3021</name>
    <dbReference type="NCBI Taxonomy" id="114890"/>
    <lineage>
        <taxon>Eukaryota</taxon>
        <taxon>Metazoa</taxon>
        <taxon>Ecdysozoa</taxon>
        <taxon>Nematoda</taxon>
        <taxon>Chromadorea</taxon>
        <taxon>Rhabditida</taxon>
        <taxon>Tylenchina</taxon>
        <taxon>Panagrolaimomorpha</taxon>
        <taxon>Strongyloidoidea</taxon>
        <taxon>Alloionematidae</taxon>
        <taxon>Rhabditophanes</taxon>
    </lineage>
</organism>
<name>A0AC35TS98_9BILA</name>
<proteinExistence type="predicted"/>
<evidence type="ECO:0000313" key="1">
    <source>
        <dbReference type="Proteomes" id="UP000095286"/>
    </source>
</evidence>
<reference evidence="2" key="1">
    <citation type="submission" date="2016-11" db="UniProtKB">
        <authorList>
            <consortium name="WormBaseParasite"/>
        </authorList>
    </citation>
    <scope>IDENTIFICATION</scope>
    <source>
        <strain evidence="2">KR3021</strain>
    </source>
</reference>
<accession>A0AC35TS98</accession>
<dbReference type="WBParaSite" id="RSKR_0000350600.1">
    <property type="protein sequence ID" value="RSKR_0000350600.1"/>
    <property type="gene ID" value="RSKR_0000350600"/>
</dbReference>
<evidence type="ECO:0000313" key="2">
    <source>
        <dbReference type="WBParaSite" id="RSKR_0000350600.1"/>
    </source>
</evidence>